<gene>
    <name evidence="2" type="ORF">SAMN03097708_02145</name>
</gene>
<dbReference type="PROSITE" id="PS50093">
    <property type="entry name" value="PKD"/>
    <property type="match status" value="1"/>
</dbReference>
<dbReference type="AlphaFoldDB" id="A0A1G5QIB3"/>
<dbReference type="InterPro" id="IPR012334">
    <property type="entry name" value="Pectin_lyas_fold"/>
</dbReference>
<dbReference type="EMBL" id="FMWD01000006">
    <property type="protein sequence ID" value="SCZ61497.1"/>
    <property type="molecule type" value="Genomic_DNA"/>
</dbReference>
<dbReference type="STRING" id="415747.SAMN03097708_02145"/>
<feature type="domain" description="PKD" evidence="1">
    <location>
        <begin position="13"/>
        <end position="63"/>
    </location>
</feature>
<dbReference type="Proteomes" id="UP000199648">
    <property type="component" value="Unassembled WGS sequence"/>
</dbReference>
<proteinExistence type="predicted"/>
<dbReference type="SUPFAM" id="SSF49299">
    <property type="entry name" value="PKD domain"/>
    <property type="match status" value="1"/>
</dbReference>
<dbReference type="InterPro" id="IPR035986">
    <property type="entry name" value="PKD_dom_sf"/>
</dbReference>
<dbReference type="CDD" id="cd00146">
    <property type="entry name" value="PKD"/>
    <property type="match status" value="1"/>
</dbReference>
<dbReference type="Pfam" id="PF18911">
    <property type="entry name" value="PKD_4"/>
    <property type="match status" value="1"/>
</dbReference>
<dbReference type="InterPro" id="IPR011050">
    <property type="entry name" value="Pectin_lyase_fold/virulence"/>
</dbReference>
<dbReference type="Gene3D" id="2.160.20.10">
    <property type="entry name" value="Single-stranded right-handed beta-helix, Pectin lyase-like"/>
    <property type="match status" value="1"/>
</dbReference>
<organism evidence="2 3">
    <name type="scientific">Thiohalomonas denitrificans</name>
    <dbReference type="NCBI Taxonomy" id="415747"/>
    <lineage>
        <taxon>Bacteria</taxon>
        <taxon>Pseudomonadati</taxon>
        <taxon>Pseudomonadota</taxon>
        <taxon>Gammaproteobacteria</taxon>
        <taxon>Thiohalomonadales</taxon>
        <taxon>Thiohalomonadaceae</taxon>
        <taxon>Thiohalomonas</taxon>
    </lineage>
</organism>
<sequence length="386" mass="40917">MGDEGDKFGIEHYAWDFGDGTSSSGTYLSSTTHIYEQPGTYTVALTVTAYDGTTGKTSTSVDVGTLPMVTVSGTTGSAIQTAIDSLQGAAGIVDIPAGDYAVSQQIDIPSGVILKGQGPSKTILKNTSSSDQYILKAAGNNARISALAIVGPGESNYGVRNSGYKNLYIDNSDISGFKYATSVSGGSTTYENNIIHHNIRSGSGYGIIVTNAAYAVVRNNEFSHNRHNVAANGDGSVIANTGYDFVGNHVQYDYDAAVGAELDAHASANGRFRIVDNVIEDISYGGQFMDGWGEIRGNTFRNVSGYIWRLGTPVRSGVAVAGAGVRHLDISHNEIIDSSPRFWLQYGTDIQINCRKVDDLIPIDDLQLNWDDCAAAPNPPTGLTVD</sequence>
<dbReference type="Gene3D" id="2.60.40.10">
    <property type="entry name" value="Immunoglobulins"/>
    <property type="match status" value="1"/>
</dbReference>
<accession>A0A1G5QIB3</accession>
<dbReference type="InterPro" id="IPR013783">
    <property type="entry name" value="Ig-like_fold"/>
</dbReference>
<name>A0A1G5QIB3_9GAMM</name>
<evidence type="ECO:0000313" key="3">
    <source>
        <dbReference type="Proteomes" id="UP000199648"/>
    </source>
</evidence>
<keyword evidence="3" id="KW-1185">Reference proteome</keyword>
<evidence type="ECO:0000313" key="2">
    <source>
        <dbReference type="EMBL" id="SCZ61497.1"/>
    </source>
</evidence>
<dbReference type="InterPro" id="IPR024535">
    <property type="entry name" value="RHGA/B-epi-like_pectate_lyase"/>
</dbReference>
<evidence type="ECO:0000259" key="1">
    <source>
        <dbReference type="PROSITE" id="PS50093"/>
    </source>
</evidence>
<reference evidence="2 3" key="1">
    <citation type="submission" date="2016-10" db="EMBL/GenBank/DDBJ databases">
        <authorList>
            <person name="de Groot N.N."/>
        </authorList>
    </citation>
    <scope>NUCLEOTIDE SEQUENCE [LARGE SCALE GENOMIC DNA]</scope>
    <source>
        <strain evidence="2 3">HLD2</strain>
    </source>
</reference>
<dbReference type="Pfam" id="PF12708">
    <property type="entry name" value="Pect-lyase_RHGA_epim"/>
    <property type="match status" value="1"/>
</dbReference>
<dbReference type="SUPFAM" id="SSF51126">
    <property type="entry name" value="Pectin lyase-like"/>
    <property type="match status" value="1"/>
</dbReference>
<protein>
    <submittedName>
        <fullName evidence="2">PKD domain-containing protein</fullName>
    </submittedName>
</protein>
<dbReference type="InterPro" id="IPR000601">
    <property type="entry name" value="PKD_dom"/>
</dbReference>